<evidence type="ECO:0000256" key="4">
    <source>
        <dbReference type="ARBA" id="ARBA00022679"/>
    </source>
</evidence>
<sequence length="398" mass="41809">MSRWMSVEDAARRLGVKTATVYAYVSRGVLTRRRGEDGRSLFDAEEVERLALRGRPRRSGSHPELVIESAVTLLGGDRPFFRGRDATVLAGTWHLEHVAGWLWTGKDRDHVDRWEAAPEAVAAARAAQAGLSASVLPLERLQVIVTALAAADPVRLTLDPAAVALIGQSIVAGLVDALPGSVPRRVAGGPVAGRLWAKLAAPDAAPALADVLRYATVLLADHELASSTLAARVAASVRADPYAVVAAGLGVVSGALHGGASLGTEAMLAETSEPAQASAVMGQRLRQGERVPGFGHAVYRSGDGRATALLGRIRAAVPGHPRLAVADAILEEAGRRRLPDVNVDFALGLLAHLAGMPRGAGEAIFGVARTVGWLAHAMEEYERPTKLRLRASYTGPMA</sequence>
<evidence type="ECO:0000256" key="2">
    <source>
        <dbReference type="ARBA" id="ARBA00010566"/>
    </source>
</evidence>
<name>A0ABY5VW14_9ACTN</name>
<dbReference type="PANTHER" id="PTHR11739:SF4">
    <property type="entry name" value="CITRATE SYNTHASE, PEROXISOMAL"/>
    <property type="match status" value="1"/>
</dbReference>
<dbReference type="InterPro" id="IPR016142">
    <property type="entry name" value="Citrate_synth-like_lrg_a-sub"/>
</dbReference>
<dbReference type="EMBL" id="CP073720">
    <property type="protein sequence ID" value="UWP81354.1"/>
    <property type="molecule type" value="Genomic_DNA"/>
</dbReference>
<accession>A0ABY5VW14</accession>
<dbReference type="Gene3D" id="1.10.1660.10">
    <property type="match status" value="1"/>
</dbReference>
<dbReference type="Gene3D" id="1.10.580.10">
    <property type="entry name" value="Citrate Synthase, domain 1"/>
    <property type="match status" value="1"/>
</dbReference>
<evidence type="ECO:0000313" key="6">
    <source>
        <dbReference type="EMBL" id="UWP81354.1"/>
    </source>
</evidence>
<reference evidence="6" key="1">
    <citation type="submission" date="2021-04" db="EMBL/GenBank/DDBJ databases">
        <authorList>
            <person name="Hartkoorn R.C."/>
            <person name="Beaudoing E."/>
            <person name="Hot D."/>
        </authorList>
    </citation>
    <scope>NUCLEOTIDE SEQUENCE</scope>
    <source>
        <strain evidence="6">NRRL B-16292</strain>
    </source>
</reference>
<dbReference type="InterPro" id="IPR036969">
    <property type="entry name" value="Citrate_synthase_sf"/>
</dbReference>
<organism evidence="6 7">
    <name type="scientific">Dactylosporangium fulvum</name>
    <dbReference type="NCBI Taxonomy" id="53359"/>
    <lineage>
        <taxon>Bacteria</taxon>
        <taxon>Bacillati</taxon>
        <taxon>Actinomycetota</taxon>
        <taxon>Actinomycetes</taxon>
        <taxon>Micromonosporales</taxon>
        <taxon>Micromonosporaceae</taxon>
        <taxon>Dactylosporangium</taxon>
    </lineage>
</organism>
<dbReference type="InterPro" id="IPR041657">
    <property type="entry name" value="HTH_17"/>
</dbReference>
<dbReference type="InterPro" id="IPR016143">
    <property type="entry name" value="Citrate_synth-like_sm_a-sub"/>
</dbReference>
<keyword evidence="7" id="KW-1185">Reference proteome</keyword>
<dbReference type="PANTHER" id="PTHR11739">
    <property type="entry name" value="CITRATE SYNTHASE"/>
    <property type="match status" value="1"/>
</dbReference>
<dbReference type="Pfam" id="PF00285">
    <property type="entry name" value="Citrate_synt"/>
    <property type="match status" value="1"/>
</dbReference>
<dbReference type="Pfam" id="PF12728">
    <property type="entry name" value="HTH_17"/>
    <property type="match status" value="1"/>
</dbReference>
<dbReference type="SUPFAM" id="SSF48256">
    <property type="entry name" value="Citrate synthase"/>
    <property type="match status" value="1"/>
</dbReference>
<protein>
    <recommendedName>
        <fullName evidence="3">citrate synthase (unknown stereospecificity)</fullName>
        <ecNumber evidence="3">2.3.3.16</ecNumber>
    </recommendedName>
</protein>
<comment type="similarity">
    <text evidence="2">Belongs to the citrate synthase family.</text>
</comment>
<dbReference type="Gene3D" id="1.10.230.10">
    <property type="entry name" value="Cytochrome P450-Terp, domain 2"/>
    <property type="match status" value="1"/>
</dbReference>
<evidence type="ECO:0000313" key="7">
    <source>
        <dbReference type="Proteomes" id="UP001059617"/>
    </source>
</evidence>
<proteinExistence type="inferred from homology"/>
<evidence type="ECO:0000256" key="3">
    <source>
        <dbReference type="ARBA" id="ARBA00012972"/>
    </source>
</evidence>
<dbReference type="InterPro" id="IPR009061">
    <property type="entry name" value="DNA-bd_dom_put_sf"/>
</dbReference>
<dbReference type="SUPFAM" id="SSF46955">
    <property type="entry name" value="Putative DNA-binding domain"/>
    <property type="match status" value="1"/>
</dbReference>
<evidence type="ECO:0000259" key="5">
    <source>
        <dbReference type="Pfam" id="PF12728"/>
    </source>
</evidence>
<dbReference type="Proteomes" id="UP001059617">
    <property type="component" value="Chromosome"/>
</dbReference>
<comment type="pathway">
    <text evidence="1">Carbohydrate metabolism; tricarboxylic acid cycle.</text>
</comment>
<dbReference type="EC" id="2.3.3.16" evidence="3"/>
<gene>
    <name evidence="6" type="ORF">Dfulv_40560</name>
</gene>
<evidence type="ECO:0000256" key="1">
    <source>
        <dbReference type="ARBA" id="ARBA00005163"/>
    </source>
</evidence>
<keyword evidence="4" id="KW-0808">Transferase</keyword>
<reference evidence="6" key="2">
    <citation type="submission" date="2022-09" db="EMBL/GenBank/DDBJ databases">
        <title>Biosynthetic gene clusters of Dactylosporangioum fulvum.</title>
        <authorList>
            <person name="Caradec T."/>
        </authorList>
    </citation>
    <scope>NUCLEOTIDE SEQUENCE</scope>
    <source>
        <strain evidence="6">NRRL B-16292</strain>
    </source>
</reference>
<feature type="domain" description="Helix-turn-helix" evidence="5">
    <location>
        <begin position="4"/>
        <end position="53"/>
    </location>
</feature>
<dbReference type="InterPro" id="IPR002020">
    <property type="entry name" value="Citrate_synthase"/>
</dbReference>
<dbReference type="RefSeq" id="WP_259859118.1">
    <property type="nucleotide sequence ID" value="NZ_BAAAST010000002.1"/>
</dbReference>